<dbReference type="OrthoDB" id="3204049at2759"/>
<dbReference type="EMBL" id="JAAAUQ010000130">
    <property type="protein sequence ID" value="KAF9154186.1"/>
    <property type="molecule type" value="Genomic_DNA"/>
</dbReference>
<reference evidence="1" key="1">
    <citation type="journal article" date="2020" name="Fungal Divers.">
        <title>Resolving the Mortierellaceae phylogeny through synthesis of multi-gene phylogenetics and phylogenomics.</title>
        <authorList>
            <person name="Vandepol N."/>
            <person name="Liber J."/>
            <person name="Desiro A."/>
            <person name="Na H."/>
            <person name="Kennedy M."/>
            <person name="Barry K."/>
            <person name="Grigoriev I.V."/>
            <person name="Miller A.N."/>
            <person name="O'Donnell K."/>
            <person name="Stajich J.E."/>
            <person name="Bonito G."/>
        </authorList>
    </citation>
    <scope>NUCLEOTIDE SEQUENCE</scope>
    <source>
        <strain evidence="1">NRRL 6426</strain>
    </source>
</reference>
<dbReference type="AlphaFoldDB" id="A0A9P5S753"/>
<proteinExistence type="predicted"/>
<keyword evidence="2" id="KW-1185">Reference proteome</keyword>
<protein>
    <submittedName>
        <fullName evidence="1">Uncharacterized protein</fullName>
    </submittedName>
</protein>
<evidence type="ECO:0000313" key="2">
    <source>
        <dbReference type="Proteomes" id="UP000748756"/>
    </source>
</evidence>
<dbReference type="Proteomes" id="UP000748756">
    <property type="component" value="Unassembled WGS sequence"/>
</dbReference>
<comment type="caution">
    <text evidence="1">The sequence shown here is derived from an EMBL/GenBank/DDBJ whole genome shotgun (WGS) entry which is preliminary data.</text>
</comment>
<evidence type="ECO:0000313" key="1">
    <source>
        <dbReference type="EMBL" id="KAF9154186.1"/>
    </source>
</evidence>
<name>A0A9P5S753_9FUNG</name>
<gene>
    <name evidence="1" type="ORF">BG015_001643</name>
</gene>
<accession>A0A9P5S753</accession>
<organism evidence="1 2">
    <name type="scientific">Linnemannia schmuckeri</name>
    <dbReference type="NCBI Taxonomy" id="64567"/>
    <lineage>
        <taxon>Eukaryota</taxon>
        <taxon>Fungi</taxon>
        <taxon>Fungi incertae sedis</taxon>
        <taxon>Mucoromycota</taxon>
        <taxon>Mortierellomycotina</taxon>
        <taxon>Mortierellomycetes</taxon>
        <taxon>Mortierellales</taxon>
        <taxon>Mortierellaceae</taxon>
        <taxon>Linnemannia</taxon>
    </lineage>
</organism>
<sequence>MHLDHAIPWKTISELFSIRQNDKRTWSRDGMGWVFTEDIYPCKKPNQNNKLLYFSNAIAHAIQGFSATERKKYPVQFPAESSGQLFSDELLQKHLASVRKNATYGTAEPYLTEQNQRLEYWIRKARIAYEGNPDRWWLSSKLSFSYADEDLADAVKILIVENDMSAVLTLACHPLIPLKDLDVLGCGHSFGVDRLVDYCLQPYIYLNILAEFPEWCQNQKYRKLEAFQRLEWVMTSSCDGDGQVPMHRSFFFDLNNEGQFVPRDIFADMGRMKEHLKLCFAVLYRYDMVAKEYGKERNWLRAIADALDLLHLDNAGK</sequence>